<dbReference type="Gene3D" id="3.30.980.10">
    <property type="entry name" value="Threonyl-trna Synthetase, Chain A, domain 2"/>
    <property type="match status" value="1"/>
</dbReference>
<keyword evidence="2" id="KW-0808">Transferase</keyword>
<sequence>MEEKFCFVETGNMIEVELPDGRIIKGPRGSTVEQFLQLIVPELTHPLTSAIVNNELRELSYIIDRNSTVRPVTTVESDGKNIYRRSLVFLLSATFEHLYPNHELKVDHSIQSGGLFCSISGPEIRNQKEFITKLESEMRSMVDRNLPIQRSRLSLDEAKAMFTRRHQKEKVHLLKFRNKPYLTIYQLEDFIDYHYGYMVPSTGYLKTFAIEPSLNANEFFLRYPKDMLTNEISPLNESPKMMLEFRRYGDWLKKLGIDSIASLNEAIEKDRIQEVILVSEALHDQKFVQVAKEIAEGEKKVKVVLIAGPSSSGKTTFSKRLSIELLALGISPVPIEMDDFFVDRTLSPKDKDGNYDFESFHNLNLPLLEDCVKKLIKGEEVQLPRYDFLDGKSKPGKIIKLVKDQMIILEGIHGLNPELLKEINPNLMYKIFVSPLTQLNVDRYNRVSTVDTRLIRRIVRDYRDRGYSAQETIARWNSVRAGEERNIFPYQGMADEFCNTSLVYELSALKTLAETALQQVPWGNQEFIEAKRLLSFLEWVLPLDTSLIPENSILAEFIGGSNLKNFSVWRHF</sequence>
<feature type="domain" description="TGS" evidence="1">
    <location>
        <begin position="12"/>
        <end position="73"/>
    </location>
</feature>
<dbReference type="GO" id="GO:0016301">
    <property type="term" value="F:kinase activity"/>
    <property type="evidence" value="ECO:0007669"/>
    <property type="project" value="UniProtKB-KW"/>
</dbReference>
<evidence type="ECO:0000259" key="1">
    <source>
        <dbReference type="PROSITE" id="PS51880"/>
    </source>
</evidence>
<dbReference type="InterPro" id="IPR004095">
    <property type="entry name" value="TGS"/>
</dbReference>
<dbReference type="RefSeq" id="WP_062283191.1">
    <property type="nucleotide sequence ID" value="NZ_DF968181.1"/>
</dbReference>
<dbReference type="PATRIC" id="fig|1678840.3.peg.3102"/>
<dbReference type="Proteomes" id="UP000053370">
    <property type="component" value="Unassembled WGS sequence"/>
</dbReference>
<dbReference type="CDD" id="cd02028">
    <property type="entry name" value="UMPK_like"/>
    <property type="match status" value="1"/>
</dbReference>
<proteinExistence type="predicted"/>
<dbReference type="PANTHER" id="PTHR10285">
    <property type="entry name" value="URIDINE KINASE"/>
    <property type="match status" value="1"/>
</dbReference>
<dbReference type="InterPro" id="IPR027417">
    <property type="entry name" value="P-loop_NTPase"/>
</dbReference>
<organism evidence="2">
    <name type="scientific">Flexilinea flocculi</name>
    <dbReference type="NCBI Taxonomy" id="1678840"/>
    <lineage>
        <taxon>Bacteria</taxon>
        <taxon>Bacillati</taxon>
        <taxon>Chloroflexota</taxon>
        <taxon>Anaerolineae</taxon>
        <taxon>Anaerolineales</taxon>
        <taxon>Anaerolineaceae</taxon>
        <taxon>Flexilinea</taxon>
    </lineage>
</organism>
<dbReference type="InterPro" id="IPR018163">
    <property type="entry name" value="Thr/Ala-tRNA-synth_IIc_edit"/>
</dbReference>
<evidence type="ECO:0000313" key="3">
    <source>
        <dbReference type="Proteomes" id="UP000053370"/>
    </source>
</evidence>
<evidence type="ECO:0000313" key="2">
    <source>
        <dbReference type="EMBL" id="GAP41617.1"/>
    </source>
</evidence>
<dbReference type="Gene3D" id="3.40.50.300">
    <property type="entry name" value="P-loop containing nucleotide triphosphate hydrolases"/>
    <property type="match status" value="1"/>
</dbReference>
<dbReference type="OrthoDB" id="9764644at2"/>
<dbReference type="PROSITE" id="PS51880">
    <property type="entry name" value="TGS"/>
    <property type="match status" value="1"/>
</dbReference>
<dbReference type="Pfam" id="PF00485">
    <property type="entry name" value="PRK"/>
    <property type="match status" value="1"/>
</dbReference>
<dbReference type="STRING" id="1678840.ATC1_131609"/>
<dbReference type="SUPFAM" id="SSF52540">
    <property type="entry name" value="P-loop containing nucleoside triphosphate hydrolases"/>
    <property type="match status" value="1"/>
</dbReference>
<dbReference type="Pfam" id="PF02824">
    <property type="entry name" value="TGS"/>
    <property type="match status" value="1"/>
</dbReference>
<dbReference type="SUPFAM" id="SSF55186">
    <property type="entry name" value="ThrRS/AlaRS common domain"/>
    <property type="match status" value="1"/>
</dbReference>
<dbReference type="AlphaFoldDB" id="A0A0S7BVT4"/>
<dbReference type="SUPFAM" id="SSF81271">
    <property type="entry name" value="TGS-like"/>
    <property type="match status" value="1"/>
</dbReference>
<keyword evidence="2" id="KW-0418">Kinase</keyword>
<dbReference type="InterPro" id="IPR012675">
    <property type="entry name" value="Beta-grasp_dom_sf"/>
</dbReference>
<name>A0A0S7BVT4_9CHLR</name>
<dbReference type="Gene3D" id="3.10.20.30">
    <property type="match status" value="1"/>
</dbReference>
<accession>A0A0S7BVT4</accession>
<dbReference type="EMBL" id="DF968181">
    <property type="protein sequence ID" value="GAP41617.1"/>
    <property type="molecule type" value="Genomic_DNA"/>
</dbReference>
<keyword evidence="3" id="KW-1185">Reference proteome</keyword>
<dbReference type="InterPro" id="IPR006083">
    <property type="entry name" value="PRK/URK"/>
</dbReference>
<dbReference type="InterPro" id="IPR012676">
    <property type="entry name" value="TGS-like"/>
</dbReference>
<gene>
    <name evidence="2" type="ORF">ATC1_131609</name>
</gene>
<protein>
    <submittedName>
        <fullName evidence="2">Uridine kinase</fullName>
    </submittedName>
</protein>
<dbReference type="GO" id="GO:0005524">
    <property type="term" value="F:ATP binding"/>
    <property type="evidence" value="ECO:0007669"/>
    <property type="project" value="InterPro"/>
</dbReference>
<dbReference type="CDD" id="cd01667">
    <property type="entry name" value="TGS_ThrRS"/>
    <property type="match status" value="1"/>
</dbReference>
<reference evidence="2" key="1">
    <citation type="journal article" date="2015" name="Genome Announc.">
        <title>Draft Genome Sequence of Anaerolineae Strain TC1, a Novel Isolate from a Methanogenic Wastewater Treatment System.</title>
        <authorList>
            <person name="Matsuura N."/>
            <person name="Tourlousse D.M."/>
            <person name="Sun L."/>
            <person name="Toyonaga M."/>
            <person name="Kuroda K."/>
            <person name="Ohashi A."/>
            <person name="Cruz R."/>
            <person name="Yamaguchi T."/>
            <person name="Sekiguchi Y."/>
        </authorList>
    </citation>
    <scope>NUCLEOTIDE SEQUENCE [LARGE SCALE GENOMIC DNA]</scope>
    <source>
        <strain evidence="2">TC1</strain>
    </source>
</reference>